<sequence length="545" mass="60086">MERPSKRARILLDSSDGSATTSLTSLHRAISPPLPRGCPGLTDGKLTSGSGDTRPAKLVNSPVQLTHIRDLPDGNNVDAVRLRDILGDPMIRECWQFNYLFDVDFLMSQFDEDVRGLVKVKVVHGSWRKEDTNRIRVEEACSQYANIEPIVAYMPEPFGTHHSKMMILLRHDDLAQVIIHTANMIHMDWTNMTQAAWLSPLLPLQKATPTGSQTDAKLGSGARFKRDLLAYLKAYGPKKTGPLVQQLDSYDFSSIRAALIASVPSKQHASDSSSEEATLWGWPALKDLLSQISSVATLGQTNKWLKDVFFKALTPTKTPQPTTSIIFPTPDEIRRSLNGYNSGGSIHMKTQSAAQQKQLQYMRPYLYQWAGDAITPGQCINLSEDDPPRREAGRARAAPHIKTYIRFADSDMKTIDWAMVSSANLSTQAWGAATNAGGEVRICSWEIGVVVWPDLFRDEGCGDAAPPSTSDAQAEGESPAPDALMVPCFKRDRPAVSEETETASVVVGFRMPYDLPLTPYGAGDEPWCATASHTLPDWQGQSWMV</sequence>
<dbReference type="PANTHER" id="PTHR12415">
    <property type="entry name" value="TYROSYL-DNA PHOSPHODIESTERASE 1"/>
    <property type="match status" value="1"/>
</dbReference>
<accession>A0A1V6R7C2</accession>
<feature type="region of interest" description="Disordered" evidence="12">
    <location>
        <begin position="461"/>
        <end position="484"/>
    </location>
</feature>
<reference evidence="14" key="1">
    <citation type="journal article" date="2017" name="Nat. Microbiol.">
        <title>Global analysis of biosynthetic gene clusters reveals vast potential of secondary metabolite production in Penicillium species.</title>
        <authorList>
            <person name="Nielsen J.C."/>
            <person name="Grijseels S."/>
            <person name="Prigent S."/>
            <person name="Ji B."/>
            <person name="Dainat J."/>
            <person name="Nielsen K.F."/>
            <person name="Frisvad J.C."/>
            <person name="Workman M."/>
            <person name="Nielsen J."/>
        </authorList>
    </citation>
    <scope>NUCLEOTIDE SEQUENCE [LARGE SCALE GENOMIC DNA]</scope>
    <source>
        <strain evidence="14">IBT 29525</strain>
    </source>
</reference>
<evidence type="ECO:0000256" key="2">
    <source>
        <dbReference type="ARBA" id="ARBA00010205"/>
    </source>
</evidence>
<dbReference type="Proteomes" id="UP000191612">
    <property type="component" value="Unassembled WGS sequence"/>
</dbReference>
<dbReference type="SUPFAM" id="SSF56024">
    <property type="entry name" value="Phospholipase D/nuclease"/>
    <property type="match status" value="2"/>
</dbReference>
<feature type="binding site" evidence="10">
    <location>
        <position position="402"/>
    </location>
    <ligand>
        <name>substrate</name>
    </ligand>
</feature>
<evidence type="ECO:0000256" key="1">
    <source>
        <dbReference type="ARBA" id="ARBA00004123"/>
    </source>
</evidence>
<dbReference type="EMBL" id="MDYO01000013">
    <property type="protein sequence ID" value="OQD97241.1"/>
    <property type="molecule type" value="Genomic_DNA"/>
</dbReference>
<evidence type="ECO:0000256" key="5">
    <source>
        <dbReference type="ARBA" id="ARBA00022801"/>
    </source>
</evidence>
<gene>
    <name evidence="13" type="ORF">PENSOL_c013G08747</name>
</gene>
<dbReference type="Gene3D" id="3.30.870.10">
    <property type="entry name" value="Endonuclease Chain A"/>
    <property type="match status" value="2"/>
</dbReference>
<feature type="active site" description="Nucleophile" evidence="9">
    <location>
        <position position="162"/>
    </location>
</feature>
<dbReference type="GO" id="GO:0003697">
    <property type="term" value="F:single-stranded DNA binding"/>
    <property type="evidence" value="ECO:0007669"/>
    <property type="project" value="TreeGrafter"/>
</dbReference>
<dbReference type="CDD" id="cd09123">
    <property type="entry name" value="PLDc_Tdp1_2"/>
    <property type="match status" value="1"/>
</dbReference>
<feature type="site" description="Interaction with DNA" evidence="11">
    <location>
        <position position="426"/>
    </location>
</feature>
<comment type="similarity">
    <text evidence="2">Belongs to the tyrosyl-DNA phosphodiesterase family.</text>
</comment>
<keyword evidence="3" id="KW-0540">Nuclease</keyword>
<dbReference type="CDD" id="cd09194">
    <property type="entry name" value="PLDc_yTdp1_1"/>
    <property type="match status" value="1"/>
</dbReference>
<evidence type="ECO:0000256" key="3">
    <source>
        <dbReference type="ARBA" id="ARBA00022722"/>
    </source>
</evidence>
<keyword evidence="5" id="KW-0378">Hydrolase</keyword>
<evidence type="ECO:0000256" key="10">
    <source>
        <dbReference type="PIRSR" id="PIRSR610347-2"/>
    </source>
</evidence>
<keyword evidence="14" id="KW-1185">Reference proteome</keyword>
<evidence type="ECO:0000256" key="11">
    <source>
        <dbReference type="PIRSR" id="PIRSR610347-3"/>
    </source>
</evidence>
<evidence type="ECO:0000256" key="7">
    <source>
        <dbReference type="ARBA" id="ARBA00023204"/>
    </source>
</evidence>
<keyword evidence="4" id="KW-0227">DNA damage</keyword>
<evidence type="ECO:0008006" key="15">
    <source>
        <dbReference type="Google" id="ProtNLM"/>
    </source>
</evidence>
<keyword evidence="7" id="KW-0234">DNA repair</keyword>
<dbReference type="PANTHER" id="PTHR12415:SF0">
    <property type="entry name" value="TYROSYL-DNA PHOSPHODIESTERASE 1"/>
    <property type="match status" value="1"/>
</dbReference>
<feature type="active site" description="Proton donor/acceptor" evidence="9">
    <location>
        <position position="400"/>
    </location>
</feature>
<dbReference type="InterPro" id="IPR010347">
    <property type="entry name" value="Tdp1"/>
</dbReference>
<dbReference type="GO" id="GO:0003690">
    <property type="term" value="F:double-stranded DNA binding"/>
    <property type="evidence" value="ECO:0007669"/>
    <property type="project" value="TreeGrafter"/>
</dbReference>
<proteinExistence type="inferred from homology"/>
<dbReference type="GO" id="GO:0005634">
    <property type="term" value="C:nucleus"/>
    <property type="evidence" value="ECO:0007669"/>
    <property type="project" value="UniProtKB-SubCell"/>
</dbReference>
<dbReference type="Pfam" id="PF06087">
    <property type="entry name" value="Tyr-DNA_phospho"/>
    <property type="match status" value="1"/>
</dbReference>
<feature type="binding site" evidence="10">
    <location>
        <position position="164"/>
    </location>
    <ligand>
        <name>substrate</name>
    </ligand>
</feature>
<comment type="caution">
    <text evidence="13">The sequence shown here is derived from an EMBL/GenBank/DDBJ whole genome shotgun (WGS) entry which is preliminary data.</text>
</comment>
<dbReference type="GO" id="GO:0004527">
    <property type="term" value="F:exonuclease activity"/>
    <property type="evidence" value="ECO:0007669"/>
    <property type="project" value="UniProtKB-KW"/>
</dbReference>
<name>A0A1V6R7C2_9EURO</name>
<evidence type="ECO:0000256" key="8">
    <source>
        <dbReference type="ARBA" id="ARBA00023242"/>
    </source>
</evidence>
<keyword evidence="8" id="KW-0539">Nucleus</keyword>
<evidence type="ECO:0000256" key="12">
    <source>
        <dbReference type="SAM" id="MobiDB-lite"/>
    </source>
</evidence>
<evidence type="ECO:0000256" key="4">
    <source>
        <dbReference type="ARBA" id="ARBA00022763"/>
    </source>
</evidence>
<dbReference type="FunFam" id="3.30.870.10:FF:000038">
    <property type="entry name" value="Probable tyrosyl-DNA phosphodiesterase"/>
    <property type="match status" value="1"/>
</dbReference>
<dbReference type="STRING" id="60172.A0A1V6R7C2"/>
<organism evidence="13 14">
    <name type="scientific">Penicillium solitum</name>
    <dbReference type="NCBI Taxonomy" id="60172"/>
    <lineage>
        <taxon>Eukaryota</taxon>
        <taxon>Fungi</taxon>
        <taxon>Dikarya</taxon>
        <taxon>Ascomycota</taxon>
        <taxon>Pezizomycotina</taxon>
        <taxon>Eurotiomycetes</taxon>
        <taxon>Eurotiomycetidae</taxon>
        <taxon>Eurotiales</taxon>
        <taxon>Aspergillaceae</taxon>
        <taxon>Penicillium</taxon>
    </lineage>
</organism>
<dbReference type="GO" id="GO:0006281">
    <property type="term" value="P:DNA repair"/>
    <property type="evidence" value="ECO:0007669"/>
    <property type="project" value="UniProtKB-KW"/>
</dbReference>
<evidence type="ECO:0000313" key="13">
    <source>
        <dbReference type="EMBL" id="OQD97241.1"/>
    </source>
</evidence>
<protein>
    <recommendedName>
        <fullName evidence="15">PLD phosphodiesterase domain-containing protein</fullName>
    </recommendedName>
</protein>
<evidence type="ECO:0000256" key="6">
    <source>
        <dbReference type="ARBA" id="ARBA00022839"/>
    </source>
</evidence>
<evidence type="ECO:0000313" key="14">
    <source>
        <dbReference type="Proteomes" id="UP000191612"/>
    </source>
</evidence>
<evidence type="ECO:0000256" key="9">
    <source>
        <dbReference type="PIRSR" id="PIRSR610347-1"/>
    </source>
</evidence>
<comment type="subcellular location">
    <subcellularLocation>
        <location evidence="1">Nucleus</location>
    </subcellularLocation>
</comment>
<dbReference type="GO" id="GO:0017005">
    <property type="term" value="F:3'-tyrosyl-DNA phosphodiesterase activity"/>
    <property type="evidence" value="ECO:0007669"/>
    <property type="project" value="TreeGrafter"/>
</dbReference>
<keyword evidence="6" id="KW-0269">Exonuclease</keyword>
<dbReference type="AlphaFoldDB" id="A0A1V6R7C2"/>